<dbReference type="Gene3D" id="3.30.450.330">
    <property type="match status" value="1"/>
</dbReference>
<dbReference type="Gene3D" id="3.40.710.10">
    <property type="entry name" value="DD-peptidase/beta-lactamase superfamily"/>
    <property type="match status" value="1"/>
</dbReference>
<evidence type="ECO:0000256" key="1">
    <source>
        <dbReference type="ARBA" id="ARBA00004370"/>
    </source>
</evidence>
<dbReference type="SUPFAM" id="SSF54184">
    <property type="entry name" value="Penicillin-binding protein 2x (pbp-2x), c-terminal domain"/>
    <property type="match status" value="2"/>
</dbReference>
<comment type="subcellular location">
    <subcellularLocation>
        <location evidence="1">Membrane</location>
    </subcellularLocation>
</comment>
<dbReference type="SUPFAM" id="SSF56601">
    <property type="entry name" value="beta-lactamase/transpeptidase-like"/>
    <property type="match status" value="1"/>
</dbReference>
<keyword evidence="5" id="KW-0131">Cell cycle</keyword>
<feature type="domain" description="PASTA" evidence="4">
    <location>
        <begin position="590"/>
        <end position="649"/>
    </location>
</feature>
<dbReference type="SMART" id="SM00740">
    <property type="entry name" value="PASTA"/>
    <property type="match status" value="2"/>
</dbReference>
<keyword evidence="6" id="KW-1185">Reference proteome</keyword>
<dbReference type="EMBL" id="JAUSTP010000028">
    <property type="protein sequence ID" value="MDQ0190964.1"/>
    <property type="molecule type" value="Genomic_DNA"/>
</dbReference>
<proteinExistence type="inferred from homology"/>
<protein>
    <submittedName>
        <fullName evidence="5">Cell division protein FtsI/penicillin-binding protein 2</fullName>
    </submittedName>
</protein>
<dbReference type="InterPro" id="IPR005311">
    <property type="entry name" value="PBP_dimer"/>
</dbReference>
<gene>
    <name evidence="5" type="ORF">J2S03_002831</name>
</gene>
<evidence type="ECO:0000256" key="2">
    <source>
        <dbReference type="ARBA" id="ARBA00007171"/>
    </source>
</evidence>
<comment type="caution">
    <text evidence="5">The sequence shown here is derived from an EMBL/GenBank/DDBJ whole genome shotgun (WGS) entry which is preliminary data.</text>
</comment>
<dbReference type="Proteomes" id="UP001232973">
    <property type="component" value="Unassembled WGS sequence"/>
</dbReference>
<accession>A0ABT9XKX4</accession>
<dbReference type="CDD" id="cd06576">
    <property type="entry name" value="PASTA_Pbp2x-like_1"/>
    <property type="match status" value="1"/>
</dbReference>
<dbReference type="InterPro" id="IPR001460">
    <property type="entry name" value="PCN-bd_Tpept"/>
</dbReference>
<dbReference type="PANTHER" id="PTHR30627:SF1">
    <property type="entry name" value="PEPTIDOGLYCAN D,D-TRANSPEPTIDASE FTSI"/>
    <property type="match status" value="1"/>
</dbReference>
<reference evidence="5 6" key="1">
    <citation type="submission" date="2023-07" db="EMBL/GenBank/DDBJ databases">
        <title>Genomic Encyclopedia of Type Strains, Phase IV (KMG-IV): sequencing the most valuable type-strain genomes for metagenomic binning, comparative biology and taxonomic classification.</title>
        <authorList>
            <person name="Goeker M."/>
        </authorList>
    </citation>
    <scope>NUCLEOTIDE SEQUENCE [LARGE SCALE GENOMIC DNA]</scope>
    <source>
        <strain evidence="5 6">DSM 4006</strain>
    </source>
</reference>
<dbReference type="InterPro" id="IPR012338">
    <property type="entry name" value="Beta-lactam/transpept-like"/>
</dbReference>
<dbReference type="Gene3D" id="3.90.1310.10">
    <property type="entry name" value="Penicillin-binding protein 2a (Domain 2)"/>
    <property type="match status" value="1"/>
</dbReference>
<dbReference type="SUPFAM" id="SSF56519">
    <property type="entry name" value="Penicillin binding protein dimerisation domain"/>
    <property type="match status" value="1"/>
</dbReference>
<dbReference type="PANTHER" id="PTHR30627">
    <property type="entry name" value="PEPTIDOGLYCAN D,D-TRANSPEPTIDASE"/>
    <property type="match status" value="1"/>
</dbReference>
<keyword evidence="3" id="KW-0472">Membrane</keyword>
<dbReference type="InterPro" id="IPR005543">
    <property type="entry name" value="PASTA_dom"/>
</dbReference>
<evidence type="ECO:0000313" key="6">
    <source>
        <dbReference type="Proteomes" id="UP001232973"/>
    </source>
</evidence>
<dbReference type="Pfam" id="PF00905">
    <property type="entry name" value="Transpeptidase"/>
    <property type="match status" value="1"/>
</dbReference>
<dbReference type="Pfam" id="PF03793">
    <property type="entry name" value="PASTA"/>
    <property type="match status" value="2"/>
</dbReference>
<dbReference type="Gene3D" id="3.30.10.20">
    <property type="match status" value="1"/>
</dbReference>
<feature type="domain" description="PASTA" evidence="4">
    <location>
        <begin position="650"/>
        <end position="710"/>
    </location>
</feature>
<organism evidence="5 6">
    <name type="scientific">Alicyclobacillus cycloheptanicus</name>
    <dbReference type="NCBI Taxonomy" id="1457"/>
    <lineage>
        <taxon>Bacteria</taxon>
        <taxon>Bacillati</taxon>
        <taxon>Bacillota</taxon>
        <taxon>Bacilli</taxon>
        <taxon>Bacillales</taxon>
        <taxon>Alicyclobacillaceae</taxon>
        <taxon>Alicyclobacillus</taxon>
    </lineage>
</organism>
<dbReference type="Pfam" id="PF03717">
    <property type="entry name" value="PBP_dimer"/>
    <property type="match status" value="1"/>
</dbReference>
<dbReference type="CDD" id="cd06575">
    <property type="entry name" value="PASTA_Pbp2x-like_2"/>
    <property type="match status" value="1"/>
</dbReference>
<evidence type="ECO:0000256" key="3">
    <source>
        <dbReference type="ARBA" id="ARBA00023136"/>
    </source>
</evidence>
<evidence type="ECO:0000259" key="4">
    <source>
        <dbReference type="PROSITE" id="PS51178"/>
    </source>
</evidence>
<evidence type="ECO:0000313" key="5">
    <source>
        <dbReference type="EMBL" id="MDQ0190964.1"/>
    </source>
</evidence>
<comment type="similarity">
    <text evidence="2">Belongs to the transpeptidase family.</text>
</comment>
<dbReference type="InterPro" id="IPR050515">
    <property type="entry name" value="Beta-lactam/transpept"/>
</dbReference>
<keyword evidence="5" id="KW-0132">Cell division</keyword>
<sequence>MQFVLLGGLGVVAWRLTFVQQVYGHRLTQAADEVQQSTAVLLAPRGSILDASGQPLAYDVPAYYLDVNTRTFSNVQKLANLLAGPLGVSAGQLLPTLQKLANSESPWYQWPHPILEQTKAKIESAMQQAKPNDNIGAYVTFTPTEQRFYPDGTMAANAIGYINAQGVGQTGIEAEYNKVLSGSNGSYTYTKEGDGEPIETSIKVTKPASPGDNVELNIDRTIQGFVEDEMNSIVNQYHPEHATIIVMNPKTGAILAMASRPTFNPNTYWDASSEALFTNWAVNSSFEPGSTFKIITLAAALATNTVSLNDIVPSGHLNVNGATINDWNDGVGWSLEGPDKITVAQALQKSSNVGFATIALKLGWTNLLHYMQNFGFLAPTGVDLPGESTSDIFPPDDRGQVQLATSGFGQGISVTPLQQMAALTAILDGGNVMKPELAKAIIDPDTGKVVKQIQPQVTHANVIPPSVAEAVKNTMIADVTKGGEGIDQAAYLPGYEVGGKTGTAQIVNPATKQYYSDRFAVSFLGFAPGWNPQVEVYVDVYYPKSPEANTWGSTISAPPATQILKECMNYYHIAPEGGSTTTTSTKPAKVTQYVQTPSLVGETTANAAQTLNKMGLHADVVGQGTVSKQWPAAGVSVPKGSTVYLLPAAGSSKGLIMPDLTGTSMREAGDILAAAGMDMVPQGSGFAVSQSIPPGTAITPGERVTVQFSTP</sequence>
<dbReference type="RefSeq" id="WP_407654054.1">
    <property type="nucleotide sequence ID" value="NZ_CP067097.1"/>
</dbReference>
<dbReference type="InterPro" id="IPR036138">
    <property type="entry name" value="PBP_dimer_sf"/>
</dbReference>
<name>A0ABT9XKX4_9BACL</name>
<dbReference type="PROSITE" id="PS51178">
    <property type="entry name" value="PASTA"/>
    <property type="match status" value="2"/>
</dbReference>
<dbReference type="GO" id="GO:0051301">
    <property type="term" value="P:cell division"/>
    <property type="evidence" value="ECO:0007669"/>
    <property type="project" value="UniProtKB-KW"/>
</dbReference>